<dbReference type="EMBL" id="LXQA011046967">
    <property type="protein sequence ID" value="MCI82580.1"/>
    <property type="molecule type" value="Genomic_DNA"/>
</dbReference>
<proteinExistence type="predicted"/>
<reference evidence="2 3" key="1">
    <citation type="journal article" date="2018" name="Front. Plant Sci.">
        <title>Red Clover (Trifolium pratense) and Zigzag Clover (T. medium) - A Picture of Genomic Similarities and Differences.</title>
        <authorList>
            <person name="Dluhosova J."/>
            <person name="Istvanek J."/>
            <person name="Nedelnik J."/>
            <person name="Repkova J."/>
        </authorList>
    </citation>
    <scope>NUCLEOTIDE SEQUENCE [LARGE SCALE GENOMIC DNA]</scope>
    <source>
        <strain evidence="3">cv. 10/8</strain>
        <tissue evidence="2">Leaf</tissue>
    </source>
</reference>
<accession>A0A392V807</accession>
<evidence type="ECO:0000313" key="2">
    <source>
        <dbReference type="EMBL" id="MCI82580.1"/>
    </source>
</evidence>
<feature type="signal peptide" evidence="1">
    <location>
        <begin position="1"/>
        <end position="23"/>
    </location>
</feature>
<keyword evidence="1" id="KW-0732">Signal</keyword>
<feature type="chain" id="PRO_5017203627" evidence="1">
    <location>
        <begin position="24"/>
        <end position="64"/>
    </location>
</feature>
<name>A0A392V807_9FABA</name>
<evidence type="ECO:0000313" key="3">
    <source>
        <dbReference type="Proteomes" id="UP000265520"/>
    </source>
</evidence>
<dbReference type="Proteomes" id="UP000265520">
    <property type="component" value="Unassembled WGS sequence"/>
</dbReference>
<comment type="caution">
    <text evidence="2">The sequence shown here is derived from an EMBL/GenBank/DDBJ whole genome shotgun (WGS) entry which is preliminary data.</text>
</comment>
<feature type="non-terminal residue" evidence="2">
    <location>
        <position position="1"/>
    </location>
</feature>
<keyword evidence="3" id="KW-1185">Reference proteome</keyword>
<organism evidence="2 3">
    <name type="scientific">Trifolium medium</name>
    <dbReference type="NCBI Taxonomy" id="97028"/>
    <lineage>
        <taxon>Eukaryota</taxon>
        <taxon>Viridiplantae</taxon>
        <taxon>Streptophyta</taxon>
        <taxon>Embryophyta</taxon>
        <taxon>Tracheophyta</taxon>
        <taxon>Spermatophyta</taxon>
        <taxon>Magnoliopsida</taxon>
        <taxon>eudicotyledons</taxon>
        <taxon>Gunneridae</taxon>
        <taxon>Pentapetalae</taxon>
        <taxon>rosids</taxon>
        <taxon>fabids</taxon>
        <taxon>Fabales</taxon>
        <taxon>Fabaceae</taxon>
        <taxon>Papilionoideae</taxon>
        <taxon>50 kb inversion clade</taxon>
        <taxon>NPAAA clade</taxon>
        <taxon>Hologalegina</taxon>
        <taxon>IRL clade</taxon>
        <taxon>Trifolieae</taxon>
        <taxon>Trifolium</taxon>
    </lineage>
</organism>
<protein>
    <submittedName>
        <fullName evidence="2">Uncharacterized protein</fullName>
    </submittedName>
</protein>
<evidence type="ECO:0000256" key="1">
    <source>
        <dbReference type="SAM" id="SignalP"/>
    </source>
</evidence>
<dbReference type="AlphaFoldDB" id="A0A392V807"/>
<sequence>VVWVLFGFTVPSLLLLRPLFTSGSCFCTALISDSSRSVAICSFLVVGVDSRPYRNCLFGSDSLQ</sequence>